<gene>
    <name evidence="1" type="ORF">MTR67_018681</name>
</gene>
<protein>
    <submittedName>
        <fullName evidence="1">Uncharacterized protein</fullName>
    </submittedName>
</protein>
<reference evidence="1" key="1">
    <citation type="submission" date="2023-08" db="EMBL/GenBank/DDBJ databases">
        <title>A de novo genome assembly of Solanum verrucosum Schlechtendal, a Mexican diploid species geographically isolated from the other diploid A-genome species in potato relatives.</title>
        <authorList>
            <person name="Hosaka K."/>
        </authorList>
    </citation>
    <scope>NUCLEOTIDE SEQUENCE</scope>
    <source>
        <tissue evidence="1">Young leaves</tissue>
    </source>
</reference>
<proteinExistence type="predicted"/>
<accession>A0AAF0TML4</accession>
<keyword evidence="2" id="KW-1185">Reference proteome</keyword>
<evidence type="ECO:0000313" key="2">
    <source>
        <dbReference type="Proteomes" id="UP001234989"/>
    </source>
</evidence>
<dbReference type="AlphaFoldDB" id="A0AAF0TML4"/>
<name>A0AAF0TML4_SOLVR</name>
<dbReference type="EMBL" id="CP133615">
    <property type="protein sequence ID" value="WMV25296.1"/>
    <property type="molecule type" value="Genomic_DNA"/>
</dbReference>
<dbReference type="Proteomes" id="UP001234989">
    <property type="component" value="Chromosome 4"/>
</dbReference>
<organism evidence="1 2">
    <name type="scientific">Solanum verrucosum</name>
    <dbReference type="NCBI Taxonomy" id="315347"/>
    <lineage>
        <taxon>Eukaryota</taxon>
        <taxon>Viridiplantae</taxon>
        <taxon>Streptophyta</taxon>
        <taxon>Embryophyta</taxon>
        <taxon>Tracheophyta</taxon>
        <taxon>Spermatophyta</taxon>
        <taxon>Magnoliopsida</taxon>
        <taxon>eudicotyledons</taxon>
        <taxon>Gunneridae</taxon>
        <taxon>Pentapetalae</taxon>
        <taxon>asterids</taxon>
        <taxon>lamiids</taxon>
        <taxon>Solanales</taxon>
        <taxon>Solanaceae</taxon>
        <taxon>Solanoideae</taxon>
        <taxon>Solaneae</taxon>
        <taxon>Solanum</taxon>
    </lineage>
</organism>
<sequence length="36" mass="4143">MVLKCQPHPGCRLGTGQTWYQSTEFKSPRKSMKPCM</sequence>
<evidence type="ECO:0000313" key="1">
    <source>
        <dbReference type="EMBL" id="WMV25296.1"/>
    </source>
</evidence>